<feature type="compositionally biased region" description="Low complexity" evidence="1">
    <location>
        <begin position="199"/>
        <end position="230"/>
    </location>
</feature>
<keyword evidence="3" id="KW-1185">Reference proteome</keyword>
<sequence length="307" mass="32851">MNSEFQHERHHQQLRSRSPRLVNVASSGGFGSSSLAERCSRSGEHPTPLDQHNATTLSRRGSHIIGGGEEMPHHHGMNTIQQPTRFRSPVVMLEGGGEPPLPLDTLLPSATFLSAGRSGASVPPPPPTIHTDNPSYRSIYASRCAASLGDSPNAIDPRHRGMSSNGVTIPSTSMNHHYVSAAEGMHGGASHASTQITSATATSMPQRSSSSMGSAHYQHPRQGPHQQQQRWHASMEHNPTKVLGAPGLVDDAYSQCMSWGSERLAGLLNDQFLLFDVSRPTEVCAAYKLGTPDGSYGHSTTTVTESA</sequence>
<dbReference type="VEuPathDB" id="TriTrypDB:BSAL_03950"/>
<evidence type="ECO:0000313" key="3">
    <source>
        <dbReference type="Proteomes" id="UP000051952"/>
    </source>
</evidence>
<accession>A0A0S4KI89</accession>
<organism evidence="2 3">
    <name type="scientific">Bodo saltans</name>
    <name type="common">Flagellated protozoan</name>
    <dbReference type="NCBI Taxonomy" id="75058"/>
    <lineage>
        <taxon>Eukaryota</taxon>
        <taxon>Discoba</taxon>
        <taxon>Euglenozoa</taxon>
        <taxon>Kinetoplastea</taxon>
        <taxon>Metakinetoplastina</taxon>
        <taxon>Eubodonida</taxon>
        <taxon>Bodonidae</taxon>
        <taxon>Bodo</taxon>
    </lineage>
</organism>
<feature type="region of interest" description="Disordered" evidence="1">
    <location>
        <begin position="1"/>
        <end position="58"/>
    </location>
</feature>
<feature type="region of interest" description="Disordered" evidence="1">
    <location>
        <begin position="199"/>
        <end position="233"/>
    </location>
</feature>
<dbReference type="EMBL" id="CYKH01000326">
    <property type="protein sequence ID" value="CUI13044.1"/>
    <property type="molecule type" value="Genomic_DNA"/>
</dbReference>
<gene>
    <name evidence="2" type="ORF">BSAL_03950</name>
</gene>
<evidence type="ECO:0000313" key="2">
    <source>
        <dbReference type="EMBL" id="CUI13044.1"/>
    </source>
</evidence>
<feature type="compositionally biased region" description="Basic residues" evidence="1">
    <location>
        <begin position="8"/>
        <end position="18"/>
    </location>
</feature>
<evidence type="ECO:0000256" key="1">
    <source>
        <dbReference type="SAM" id="MobiDB-lite"/>
    </source>
</evidence>
<name>A0A0S4KI89_BODSA</name>
<feature type="non-terminal residue" evidence="2">
    <location>
        <position position="307"/>
    </location>
</feature>
<dbReference type="Proteomes" id="UP000051952">
    <property type="component" value="Unassembled WGS sequence"/>
</dbReference>
<reference evidence="3" key="1">
    <citation type="submission" date="2015-09" db="EMBL/GenBank/DDBJ databases">
        <authorList>
            <consortium name="Pathogen Informatics"/>
        </authorList>
    </citation>
    <scope>NUCLEOTIDE SEQUENCE [LARGE SCALE GENOMIC DNA]</scope>
    <source>
        <strain evidence="3">Lake Konstanz</strain>
    </source>
</reference>
<proteinExistence type="predicted"/>
<dbReference type="AlphaFoldDB" id="A0A0S4KI89"/>
<protein>
    <submittedName>
        <fullName evidence="2">Uncharacterized protein</fullName>
    </submittedName>
</protein>